<name>A0A0F9FKE5_9ZZZZ</name>
<dbReference type="AlphaFoldDB" id="A0A0F9FKE5"/>
<comment type="caution">
    <text evidence="2">The sequence shown here is derived from an EMBL/GenBank/DDBJ whole genome shotgun (WGS) entry which is preliminary data.</text>
</comment>
<evidence type="ECO:0000313" key="2">
    <source>
        <dbReference type="EMBL" id="KKL86859.1"/>
    </source>
</evidence>
<feature type="region of interest" description="Disordered" evidence="1">
    <location>
        <begin position="34"/>
        <end position="60"/>
    </location>
</feature>
<organism evidence="2">
    <name type="scientific">marine sediment metagenome</name>
    <dbReference type="NCBI Taxonomy" id="412755"/>
    <lineage>
        <taxon>unclassified sequences</taxon>
        <taxon>metagenomes</taxon>
        <taxon>ecological metagenomes</taxon>
    </lineage>
</organism>
<gene>
    <name evidence="2" type="ORF">LCGC14_1940560</name>
</gene>
<evidence type="ECO:0000256" key="1">
    <source>
        <dbReference type="SAM" id="MobiDB-lite"/>
    </source>
</evidence>
<protein>
    <submittedName>
        <fullName evidence="2">Uncharacterized protein</fullName>
    </submittedName>
</protein>
<dbReference type="EMBL" id="LAZR01020994">
    <property type="protein sequence ID" value="KKL86859.1"/>
    <property type="molecule type" value="Genomic_DNA"/>
</dbReference>
<proteinExistence type="predicted"/>
<sequence length="60" mass="7002">MVGVVAFRQSDPRAYNVDEYDAEWKRTLETMRLEKMSGTHTPDNTLQSRPFTEQSRPDVL</sequence>
<reference evidence="2" key="1">
    <citation type="journal article" date="2015" name="Nature">
        <title>Complex archaea that bridge the gap between prokaryotes and eukaryotes.</title>
        <authorList>
            <person name="Spang A."/>
            <person name="Saw J.H."/>
            <person name="Jorgensen S.L."/>
            <person name="Zaremba-Niedzwiedzka K."/>
            <person name="Martijn J."/>
            <person name="Lind A.E."/>
            <person name="van Eijk R."/>
            <person name="Schleper C."/>
            <person name="Guy L."/>
            <person name="Ettema T.J."/>
        </authorList>
    </citation>
    <scope>NUCLEOTIDE SEQUENCE</scope>
</reference>
<feature type="compositionally biased region" description="Polar residues" evidence="1">
    <location>
        <begin position="38"/>
        <end position="54"/>
    </location>
</feature>
<accession>A0A0F9FKE5</accession>